<evidence type="ECO:0000256" key="1">
    <source>
        <dbReference type="SAM" id="MobiDB-lite"/>
    </source>
</evidence>
<evidence type="ECO:0000256" key="2">
    <source>
        <dbReference type="SAM" id="SignalP"/>
    </source>
</evidence>
<feature type="compositionally biased region" description="Basic and acidic residues" evidence="1">
    <location>
        <begin position="46"/>
        <end position="60"/>
    </location>
</feature>
<reference evidence="4" key="2">
    <citation type="submission" date="2017-12" db="EMBL/GenBank/DDBJ databases">
        <title>Genome sequence of the Bar-tailed Godwit (Limosa lapponica baueri).</title>
        <authorList>
            <person name="Lima N.C.B."/>
            <person name="Parody-Merino A.M."/>
            <person name="Battley P.F."/>
            <person name="Fidler A.E."/>
            <person name="Prosdocimi F."/>
        </authorList>
    </citation>
    <scope>NUCLEOTIDE SEQUENCE [LARGE SCALE GENOMIC DNA]</scope>
</reference>
<evidence type="ECO:0000313" key="4">
    <source>
        <dbReference type="Proteomes" id="UP000233556"/>
    </source>
</evidence>
<dbReference type="Proteomes" id="UP000233556">
    <property type="component" value="Unassembled WGS sequence"/>
</dbReference>
<feature type="chain" id="PRO_5014183613" evidence="2">
    <location>
        <begin position="20"/>
        <end position="89"/>
    </location>
</feature>
<dbReference type="AlphaFoldDB" id="A0A2I0TMV9"/>
<dbReference type="EMBL" id="KZ508504">
    <property type="protein sequence ID" value="PKU35122.1"/>
    <property type="molecule type" value="Genomic_DNA"/>
</dbReference>
<reference evidence="4" key="1">
    <citation type="submission" date="2017-11" db="EMBL/GenBank/DDBJ databases">
        <authorList>
            <person name="Lima N.C."/>
            <person name="Parody-Merino A.M."/>
            <person name="Battley P.F."/>
            <person name="Fidler A.E."/>
            <person name="Prosdocimi F."/>
        </authorList>
    </citation>
    <scope>NUCLEOTIDE SEQUENCE [LARGE SCALE GENOMIC DNA]</scope>
</reference>
<feature type="compositionally biased region" description="Basic residues" evidence="1">
    <location>
        <begin position="26"/>
        <end position="45"/>
    </location>
</feature>
<evidence type="ECO:0000313" key="3">
    <source>
        <dbReference type="EMBL" id="PKU35122.1"/>
    </source>
</evidence>
<keyword evidence="4" id="KW-1185">Reference proteome</keyword>
<feature type="signal peptide" evidence="2">
    <location>
        <begin position="1"/>
        <end position="19"/>
    </location>
</feature>
<protein>
    <submittedName>
        <fullName evidence="3">Uncharacterized protein</fullName>
    </submittedName>
</protein>
<sequence>MIIIAIVLNFTFFAANSRSTPITGVRSKKKFQKETRKKKQKKKRKEKAERRKKREGERKKNKEKGKKIKRKKKKITLSSSIMLKQYQLT</sequence>
<accession>A0A2I0TMV9</accession>
<proteinExistence type="predicted"/>
<feature type="compositionally biased region" description="Basic residues" evidence="1">
    <location>
        <begin position="61"/>
        <end position="75"/>
    </location>
</feature>
<feature type="region of interest" description="Disordered" evidence="1">
    <location>
        <begin position="19"/>
        <end position="76"/>
    </location>
</feature>
<gene>
    <name evidence="3" type="ORF">llap_14573</name>
</gene>
<name>A0A2I0TMV9_LIMLA</name>
<keyword evidence="2" id="KW-0732">Signal</keyword>
<organism evidence="3 4">
    <name type="scientific">Limosa lapponica baueri</name>
    <dbReference type="NCBI Taxonomy" id="1758121"/>
    <lineage>
        <taxon>Eukaryota</taxon>
        <taxon>Metazoa</taxon>
        <taxon>Chordata</taxon>
        <taxon>Craniata</taxon>
        <taxon>Vertebrata</taxon>
        <taxon>Euteleostomi</taxon>
        <taxon>Archelosauria</taxon>
        <taxon>Archosauria</taxon>
        <taxon>Dinosauria</taxon>
        <taxon>Saurischia</taxon>
        <taxon>Theropoda</taxon>
        <taxon>Coelurosauria</taxon>
        <taxon>Aves</taxon>
        <taxon>Neognathae</taxon>
        <taxon>Neoaves</taxon>
        <taxon>Charadriiformes</taxon>
        <taxon>Scolopacidae</taxon>
        <taxon>Limosa</taxon>
    </lineage>
</organism>